<dbReference type="GO" id="GO:0016042">
    <property type="term" value="P:lipid catabolic process"/>
    <property type="evidence" value="ECO:0007669"/>
    <property type="project" value="UniProtKB-KW"/>
</dbReference>
<dbReference type="EC" id="3.1.1.47" evidence="1"/>
<reference evidence="5 6" key="1">
    <citation type="submission" date="2018-11" db="EMBL/GenBank/DDBJ databases">
        <title>Genome sequence of Apiotrichum porosum DSM 27194.</title>
        <authorList>
            <person name="Aliyu H."/>
            <person name="Gorte O."/>
            <person name="Ochsenreither K."/>
        </authorList>
    </citation>
    <scope>NUCLEOTIDE SEQUENCE [LARGE SCALE GENOMIC DNA]</scope>
    <source>
        <strain evidence="5 6">DSM 27194</strain>
    </source>
</reference>
<dbReference type="InterPro" id="IPR029058">
    <property type="entry name" value="AB_hydrolase_fold"/>
</dbReference>
<organism evidence="5 6">
    <name type="scientific">Apiotrichum porosum</name>
    <dbReference type="NCBI Taxonomy" id="105984"/>
    <lineage>
        <taxon>Eukaryota</taxon>
        <taxon>Fungi</taxon>
        <taxon>Dikarya</taxon>
        <taxon>Basidiomycota</taxon>
        <taxon>Agaricomycotina</taxon>
        <taxon>Tremellomycetes</taxon>
        <taxon>Trichosporonales</taxon>
        <taxon>Trichosporonaceae</taxon>
        <taxon>Apiotrichum</taxon>
    </lineage>
</organism>
<keyword evidence="4" id="KW-0443">Lipid metabolism</keyword>
<sequence>MYIPIVSSCVPPATPGPHKNTGYAFVRAPASQPLALPFPKRQDGSPVLNLDEVHFSVYYPTSEHRAARAPTVQWMPKPVGAVLDGYAAYFGGWGPKILSRFQIPLTPNAPLLNRGDKYPLVILSHGLSGTRNTYSQFCQALASEGYIVLAIEHRDGSGPMFVTTPEGSSGDTGKVTGYAANHLLQWQGERPEMLRLRGLQLDFRVREVYEVYAAFTAMQAGKSKARVEGMTDQERIGFFQSLGEHVDASDLQMTGHSMGGGTTIRLLQTAPPDGFDALPLKHAVTLDPWLLPFPHADSMPDAKMPPPPLLSINSQGYSEWQPHFHDVVNVSRDLGGSLVTIIGINHEGFSDEHVIASLRYTRAQDLLSTIHKLTMANFTDSVADSPLVRTHEPDEGNWPAKDRAHKKMRGSFGDVIVHLV</sequence>
<dbReference type="OrthoDB" id="2363873at2759"/>
<dbReference type="Gene3D" id="3.40.50.1820">
    <property type="entry name" value="alpha/beta hydrolase"/>
    <property type="match status" value="1"/>
</dbReference>
<name>A0A427XS26_9TREE</name>
<evidence type="ECO:0000256" key="3">
    <source>
        <dbReference type="ARBA" id="ARBA00022963"/>
    </source>
</evidence>
<keyword evidence="2" id="KW-0378">Hydrolase</keyword>
<evidence type="ECO:0000313" key="5">
    <source>
        <dbReference type="EMBL" id="RSH81649.1"/>
    </source>
</evidence>
<evidence type="ECO:0000256" key="4">
    <source>
        <dbReference type="ARBA" id="ARBA00023098"/>
    </source>
</evidence>
<dbReference type="GeneID" id="39592372"/>
<keyword evidence="6" id="KW-1185">Reference proteome</keyword>
<dbReference type="PANTHER" id="PTHR10272:SF0">
    <property type="entry name" value="PLATELET-ACTIVATING FACTOR ACETYLHYDROLASE"/>
    <property type="match status" value="1"/>
</dbReference>
<protein>
    <recommendedName>
        <fullName evidence="1">1-alkyl-2-acetylglycerophosphocholine esterase</fullName>
        <ecNumber evidence="1">3.1.1.47</ecNumber>
    </recommendedName>
</protein>
<evidence type="ECO:0000313" key="6">
    <source>
        <dbReference type="Proteomes" id="UP000279236"/>
    </source>
</evidence>
<accession>A0A427XS26</accession>
<dbReference type="EMBL" id="RSCE01000006">
    <property type="protein sequence ID" value="RSH81649.1"/>
    <property type="molecule type" value="Genomic_DNA"/>
</dbReference>
<evidence type="ECO:0000256" key="2">
    <source>
        <dbReference type="ARBA" id="ARBA00022801"/>
    </source>
</evidence>
<dbReference type="Proteomes" id="UP000279236">
    <property type="component" value="Unassembled WGS sequence"/>
</dbReference>
<dbReference type="AlphaFoldDB" id="A0A427XS26"/>
<dbReference type="GO" id="GO:0003847">
    <property type="term" value="F:1-alkyl-2-acetylglycerophosphocholine esterase activity"/>
    <property type="evidence" value="ECO:0007669"/>
    <property type="project" value="UniProtKB-EC"/>
</dbReference>
<dbReference type="PANTHER" id="PTHR10272">
    <property type="entry name" value="PLATELET-ACTIVATING FACTOR ACETYLHYDROLASE"/>
    <property type="match status" value="1"/>
</dbReference>
<comment type="caution">
    <text evidence="5">The sequence shown here is derived from an EMBL/GenBank/DDBJ whole genome shotgun (WGS) entry which is preliminary data.</text>
</comment>
<dbReference type="Pfam" id="PF03403">
    <property type="entry name" value="PAF-AH_p_II"/>
    <property type="match status" value="1"/>
</dbReference>
<evidence type="ECO:0000256" key="1">
    <source>
        <dbReference type="ARBA" id="ARBA00013201"/>
    </source>
</evidence>
<proteinExistence type="predicted"/>
<dbReference type="SUPFAM" id="SSF53474">
    <property type="entry name" value="alpha/beta-Hydrolases"/>
    <property type="match status" value="1"/>
</dbReference>
<dbReference type="STRING" id="105984.A0A427XS26"/>
<dbReference type="RefSeq" id="XP_028476104.1">
    <property type="nucleotide sequence ID" value="XM_028623171.1"/>
</dbReference>
<gene>
    <name evidence="5" type="ORF">EHS24_007829</name>
</gene>
<keyword evidence="3" id="KW-0442">Lipid degradation</keyword>